<sequence length="121" mass="13291">MSIATDVASLEIMADIYKKKSLNDILKKTVDCLVENVPYIDWAGVYFVEGEGDARLMASSDEERDLSWESNAELKFPIEDANKNVLGVLIVRSKEAIAFDVTDVATLEEIASGLAEIGFSN</sequence>
<evidence type="ECO:0000313" key="2">
    <source>
        <dbReference type="Proteomes" id="UP000278746"/>
    </source>
</evidence>
<protein>
    <submittedName>
        <fullName evidence="1">GAF domain-containing protein</fullName>
    </submittedName>
</protein>
<name>A0A3M7TQ41_9BACI</name>
<dbReference type="RefSeq" id="WP_122901260.1">
    <property type="nucleotide sequence ID" value="NZ_RHIB01000003.1"/>
</dbReference>
<gene>
    <name evidence="1" type="ORF">EBO34_18245</name>
</gene>
<dbReference type="AlphaFoldDB" id="A0A3M7TQ41"/>
<accession>A0A3M7TQ41</accession>
<dbReference type="InterPro" id="IPR029016">
    <property type="entry name" value="GAF-like_dom_sf"/>
</dbReference>
<dbReference type="Proteomes" id="UP000278746">
    <property type="component" value="Unassembled WGS sequence"/>
</dbReference>
<comment type="caution">
    <text evidence="1">The sequence shown here is derived from an EMBL/GenBank/DDBJ whole genome shotgun (WGS) entry which is preliminary data.</text>
</comment>
<proteinExistence type="predicted"/>
<dbReference type="SUPFAM" id="SSF55781">
    <property type="entry name" value="GAF domain-like"/>
    <property type="match status" value="1"/>
</dbReference>
<dbReference type="EMBL" id="RHIB01000003">
    <property type="protein sequence ID" value="RNA67127.1"/>
    <property type="molecule type" value="Genomic_DNA"/>
</dbReference>
<evidence type="ECO:0000313" key="1">
    <source>
        <dbReference type="EMBL" id="RNA67127.1"/>
    </source>
</evidence>
<reference evidence="1 2" key="1">
    <citation type="submission" date="2018-10" db="EMBL/GenBank/DDBJ databases">
        <title>Bacillus Keqinensis sp. nov., a moderately halophilic bacterium isolated from a saline-alkaline lake.</title>
        <authorList>
            <person name="Wang H."/>
        </authorList>
    </citation>
    <scope>NUCLEOTIDE SEQUENCE [LARGE SCALE GENOMIC DNA]</scope>
    <source>
        <strain evidence="1 2">KQ-3</strain>
    </source>
</reference>
<organism evidence="1 2">
    <name type="scientific">Alteribacter keqinensis</name>
    <dbReference type="NCBI Taxonomy" id="2483800"/>
    <lineage>
        <taxon>Bacteria</taxon>
        <taxon>Bacillati</taxon>
        <taxon>Bacillota</taxon>
        <taxon>Bacilli</taxon>
        <taxon>Bacillales</taxon>
        <taxon>Bacillaceae</taxon>
        <taxon>Alteribacter</taxon>
    </lineage>
</organism>
<keyword evidence="2" id="KW-1185">Reference proteome</keyword>
<dbReference type="OrthoDB" id="2678684at2"/>
<dbReference type="Gene3D" id="3.30.450.40">
    <property type="match status" value="1"/>
</dbReference>